<feature type="domain" description="Glyoxalase/fosfomycin resistance/dioxygenase" evidence="1">
    <location>
        <begin position="8"/>
        <end position="40"/>
    </location>
</feature>
<accession>W1JBB8</accession>
<protein>
    <recommendedName>
        <fullName evidence="1">Glyoxalase/fosfomycin resistance/dioxygenase domain-containing protein</fullName>
    </recommendedName>
</protein>
<dbReference type="SUPFAM" id="SSF54593">
    <property type="entry name" value="Glyoxalase/Bleomycin resistance protein/Dihydroxybiphenyl dioxygenase"/>
    <property type="match status" value="1"/>
</dbReference>
<dbReference type="AlphaFoldDB" id="W1JBB8"/>
<proteinExistence type="predicted"/>
<dbReference type="EMBL" id="CBXE010000484">
    <property type="protein sequence ID" value="CDL87308.1"/>
    <property type="molecule type" value="Genomic_DNA"/>
</dbReference>
<evidence type="ECO:0000313" key="2">
    <source>
        <dbReference type="EMBL" id="CDL87308.1"/>
    </source>
</evidence>
<dbReference type="Proteomes" id="UP000019197">
    <property type="component" value="Unassembled WGS sequence"/>
</dbReference>
<dbReference type="InterPro" id="IPR029068">
    <property type="entry name" value="Glyas_Bleomycin-R_OHBP_Dase"/>
</dbReference>
<reference evidence="2 3" key="1">
    <citation type="submission" date="2013-11" db="EMBL/GenBank/DDBJ databases">
        <title>Draft genome sequence and annotation of the entomopathogenic bacterium, Xenorhabdus cabanillasi strain JM26.</title>
        <authorList>
            <person name="Gualtieri M."/>
            <person name="Ogier J.C."/>
            <person name="Pages S."/>
            <person name="Givaudan A."/>
            <person name="Gaudriault S."/>
        </authorList>
    </citation>
    <scope>NUCLEOTIDE SEQUENCE [LARGE SCALE GENOMIC DNA]</scope>
    <source>
        <strain evidence="2 3">JM26</strain>
    </source>
</reference>
<dbReference type="Gene3D" id="3.10.180.10">
    <property type="entry name" value="2,3-Dihydroxybiphenyl 1,2-Dioxygenase, domain 1"/>
    <property type="match status" value="1"/>
</dbReference>
<sequence>MRTQKRCLGYVAIVIDDYDKTIDYYTSKLGSTLVEDTHNQVKDGLS</sequence>
<comment type="caution">
    <text evidence="2">The sequence shown here is derived from an EMBL/GenBank/DDBJ whole genome shotgun (WGS) entry which is preliminary data.</text>
</comment>
<evidence type="ECO:0000259" key="1">
    <source>
        <dbReference type="Pfam" id="PF00903"/>
    </source>
</evidence>
<organism evidence="2 3">
    <name type="scientific">Xenorhabdus cabanillasii JM26</name>
    <dbReference type="NCBI Taxonomy" id="1427517"/>
    <lineage>
        <taxon>Bacteria</taxon>
        <taxon>Pseudomonadati</taxon>
        <taxon>Pseudomonadota</taxon>
        <taxon>Gammaproteobacteria</taxon>
        <taxon>Enterobacterales</taxon>
        <taxon>Morganellaceae</taxon>
        <taxon>Xenorhabdus</taxon>
    </lineage>
</organism>
<name>W1JBB8_9GAMM</name>
<evidence type="ECO:0000313" key="3">
    <source>
        <dbReference type="Proteomes" id="UP000019197"/>
    </source>
</evidence>
<dbReference type="Pfam" id="PF00903">
    <property type="entry name" value="Glyoxalase"/>
    <property type="match status" value="1"/>
</dbReference>
<dbReference type="InterPro" id="IPR004360">
    <property type="entry name" value="Glyas_Fos-R_dOase_dom"/>
</dbReference>
<gene>
    <name evidence="2" type="ORF">XCR1_880006</name>
</gene>